<organism evidence="2 3">
    <name type="scientific">Sporichthya brevicatena</name>
    <dbReference type="NCBI Taxonomy" id="171442"/>
    <lineage>
        <taxon>Bacteria</taxon>
        <taxon>Bacillati</taxon>
        <taxon>Actinomycetota</taxon>
        <taxon>Actinomycetes</taxon>
        <taxon>Sporichthyales</taxon>
        <taxon>Sporichthyaceae</taxon>
        <taxon>Sporichthya</taxon>
    </lineage>
</organism>
<dbReference type="PANTHER" id="PTHR43283">
    <property type="entry name" value="BETA-LACTAMASE-RELATED"/>
    <property type="match status" value="1"/>
</dbReference>
<evidence type="ECO:0000313" key="3">
    <source>
        <dbReference type="Proteomes" id="UP001500957"/>
    </source>
</evidence>
<protein>
    <submittedName>
        <fullName evidence="2">Serine hydrolase domain-containing protein</fullName>
    </submittedName>
</protein>
<dbReference type="GO" id="GO:0016787">
    <property type="term" value="F:hydrolase activity"/>
    <property type="evidence" value="ECO:0007669"/>
    <property type="project" value="UniProtKB-KW"/>
</dbReference>
<dbReference type="InterPro" id="IPR012338">
    <property type="entry name" value="Beta-lactam/transpept-like"/>
</dbReference>
<proteinExistence type="predicted"/>
<gene>
    <name evidence="2" type="ORF">GCM10009547_20420</name>
</gene>
<dbReference type="SUPFAM" id="SSF56601">
    <property type="entry name" value="beta-lactamase/transpeptidase-like"/>
    <property type="match status" value="1"/>
</dbReference>
<evidence type="ECO:0000313" key="2">
    <source>
        <dbReference type="EMBL" id="GAA0618068.1"/>
    </source>
</evidence>
<name>A0ABP3RUY6_9ACTN</name>
<dbReference type="Pfam" id="PF00144">
    <property type="entry name" value="Beta-lactamase"/>
    <property type="match status" value="1"/>
</dbReference>
<dbReference type="Proteomes" id="UP001500957">
    <property type="component" value="Unassembled WGS sequence"/>
</dbReference>
<keyword evidence="2" id="KW-0378">Hydrolase</keyword>
<dbReference type="EMBL" id="BAAAHE010000015">
    <property type="protein sequence ID" value="GAA0618068.1"/>
    <property type="molecule type" value="Genomic_DNA"/>
</dbReference>
<evidence type="ECO:0000259" key="1">
    <source>
        <dbReference type="Pfam" id="PF00144"/>
    </source>
</evidence>
<reference evidence="3" key="1">
    <citation type="journal article" date="2019" name="Int. J. Syst. Evol. Microbiol.">
        <title>The Global Catalogue of Microorganisms (GCM) 10K type strain sequencing project: providing services to taxonomists for standard genome sequencing and annotation.</title>
        <authorList>
            <consortium name="The Broad Institute Genomics Platform"/>
            <consortium name="The Broad Institute Genome Sequencing Center for Infectious Disease"/>
            <person name="Wu L."/>
            <person name="Ma J."/>
        </authorList>
    </citation>
    <scope>NUCLEOTIDE SEQUENCE [LARGE SCALE GENOMIC DNA]</scope>
    <source>
        <strain evidence="3">JCM 10671</strain>
    </source>
</reference>
<feature type="domain" description="Beta-lactamase-related" evidence="1">
    <location>
        <begin position="8"/>
        <end position="369"/>
    </location>
</feature>
<dbReference type="InterPro" id="IPR050789">
    <property type="entry name" value="Diverse_Enzym_Activities"/>
</dbReference>
<keyword evidence="3" id="KW-1185">Reference proteome</keyword>
<dbReference type="RefSeq" id="WP_344604292.1">
    <property type="nucleotide sequence ID" value="NZ_BAAAHE010000015.1"/>
</dbReference>
<dbReference type="Gene3D" id="3.40.710.10">
    <property type="entry name" value="DD-peptidase/beta-lactamase superfamily"/>
    <property type="match status" value="1"/>
</dbReference>
<accession>A0ABP3RUY6</accession>
<comment type="caution">
    <text evidence="2">The sequence shown here is derived from an EMBL/GenBank/DDBJ whole genome shotgun (WGS) entry which is preliminary data.</text>
</comment>
<dbReference type="PANTHER" id="PTHR43283:SF3">
    <property type="entry name" value="BETA-LACTAMASE FAMILY PROTEIN (AFU_ORTHOLOGUE AFUA_5G07500)"/>
    <property type="match status" value="1"/>
</dbReference>
<dbReference type="InterPro" id="IPR001466">
    <property type="entry name" value="Beta-lactam-related"/>
</dbReference>
<sequence>MAFDASTLDAILNNAVAEGHVPGLAAVVVDRDGTLYSGAAGSVRAGGEAVSASTMFRYASCTKAIASVAALQLIEQGKLSLDDEVSALLPEFAKLQVLDGFDGDQPILRPPARSPLVRELLTHSSGLTYFFTNAAMAQFHAATGAPDILTGQKAALTDVPLARDPGQIWDYGTNTDWLGLLVEQVSGQSFDAYLDEHVLGPLGMTDVTFSPTPEQRDRLMPVHARTPDGGLAETPLELAENPEYFSGGHGLYGTAEAYGRFLRAMLRGGELDGNRILQQETVELAFSDQLRGVPMPTDGIVSTVPELTNDVPPFPFAESWGLGFHLVLEDVPGARRAGTGDWAGIFNLYYWIDRSTGVGGMILTQVLPFFDAGVVTTSMGLEAAVYAELGIA</sequence>